<reference evidence="2 3" key="2">
    <citation type="submission" date="2018-11" db="EMBL/GenBank/DDBJ databases">
        <authorList>
            <consortium name="Pathogen Informatics"/>
        </authorList>
    </citation>
    <scope>NUCLEOTIDE SEQUENCE [LARGE SCALE GENOMIC DNA]</scope>
    <source>
        <strain evidence="2 3">MHpl1</strain>
    </source>
</reference>
<gene>
    <name evidence="2" type="ORF">HPLM_LOCUS10506</name>
</gene>
<evidence type="ECO:0000313" key="3">
    <source>
        <dbReference type="Proteomes" id="UP000268014"/>
    </source>
</evidence>
<protein>
    <submittedName>
        <fullName evidence="4">Activin_recp domain-containing protein</fullName>
    </submittedName>
</protein>
<evidence type="ECO:0000313" key="4">
    <source>
        <dbReference type="WBParaSite" id="HPLM_0001051401-mRNA-1"/>
    </source>
</evidence>
<dbReference type="AlphaFoldDB" id="A0A0N4WHX1"/>
<organism evidence="4">
    <name type="scientific">Haemonchus placei</name>
    <name type="common">Barber's pole worm</name>
    <dbReference type="NCBI Taxonomy" id="6290"/>
    <lineage>
        <taxon>Eukaryota</taxon>
        <taxon>Metazoa</taxon>
        <taxon>Ecdysozoa</taxon>
        <taxon>Nematoda</taxon>
        <taxon>Chromadorea</taxon>
        <taxon>Rhabditida</taxon>
        <taxon>Rhabditina</taxon>
        <taxon>Rhabditomorpha</taxon>
        <taxon>Strongyloidea</taxon>
        <taxon>Trichostrongylidae</taxon>
        <taxon>Haemonchus</taxon>
    </lineage>
</organism>
<accession>A0A0N4WHX1</accession>
<dbReference type="OrthoDB" id="5831822at2759"/>
<name>A0A0N4WHX1_HAEPC</name>
<dbReference type="OMA" id="NNTMTAF"/>
<feature type="signal peptide" evidence="1">
    <location>
        <begin position="1"/>
        <end position="16"/>
    </location>
</feature>
<feature type="chain" id="PRO_5043123719" evidence="1">
    <location>
        <begin position="17"/>
        <end position="236"/>
    </location>
</feature>
<proteinExistence type="predicted"/>
<sequence length="236" mass="26437">MIRWVLHSLFVSSCFAVTCYDCYGTGPDHAACTKDRSCTGLACMIFDAGDDNNTMTAFCLLAMKDEKIEQKSGCWLEPDGRGRHCMCYTDFCNRLVDKSKGSEKPTYPILPDAQFLKHNPLLDYHDHNSDSGEGDGAAPMPENVMFPAAMTADPRTAGSVDDEAEEHKANYEISLDLVPIDFAEYDREWKEKNEKQTTTDRIPDRTQDVTSSARLPSWMLMTMTLATSVARLLVHI</sequence>
<keyword evidence="1" id="KW-0732">Signal</keyword>
<dbReference type="Proteomes" id="UP000268014">
    <property type="component" value="Unassembled WGS sequence"/>
</dbReference>
<dbReference type="EMBL" id="UZAF01017317">
    <property type="protein sequence ID" value="VDO40382.1"/>
    <property type="molecule type" value="Genomic_DNA"/>
</dbReference>
<evidence type="ECO:0000256" key="1">
    <source>
        <dbReference type="SAM" id="SignalP"/>
    </source>
</evidence>
<evidence type="ECO:0000313" key="2">
    <source>
        <dbReference type="EMBL" id="VDO40382.1"/>
    </source>
</evidence>
<reference evidence="4" key="1">
    <citation type="submission" date="2017-02" db="UniProtKB">
        <authorList>
            <consortium name="WormBaseParasite"/>
        </authorList>
    </citation>
    <scope>IDENTIFICATION</scope>
</reference>
<dbReference type="WBParaSite" id="HPLM_0001051401-mRNA-1">
    <property type="protein sequence ID" value="HPLM_0001051401-mRNA-1"/>
    <property type="gene ID" value="HPLM_0001051401"/>
</dbReference>
<keyword evidence="3" id="KW-1185">Reference proteome</keyword>